<dbReference type="GO" id="GO:0016787">
    <property type="term" value="F:hydrolase activity"/>
    <property type="evidence" value="ECO:0007669"/>
    <property type="project" value="UniProtKB-KW"/>
</dbReference>
<dbReference type="InterPro" id="IPR036412">
    <property type="entry name" value="HAD-like_sf"/>
</dbReference>
<comment type="caution">
    <text evidence="1">The sequence shown here is derived from an EMBL/GenBank/DDBJ whole genome shotgun (WGS) entry which is preliminary data.</text>
</comment>
<evidence type="ECO:0000313" key="2">
    <source>
        <dbReference type="Proteomes" id="UP001597010"/>
    </source>
</evidence>
<gene>
    <name evidence="1" type="ORF">ACFQZX_05600</name>
</gene>
<keyword evidence="2" id="KW-1185">Reference proteome</keyword>
<dbReference type="InterPro" id="IPR023198">
    <property type="entry name" value="PGP-like_dom2"/>
</dbReference>
<dbReference type="SFLD" id="SFLDS00003">
    <property type="entry name" value="Haloacid_Dehalogenase"/>
    <property type="match status" value="1"/>
</dbReference>
<keyword evidence="1" id="KW-0378">Hydrolase</keyword>
<dbReference type="Gene3D" id="1.10.150.240">
    <property type="entry name" value="Putative phosphatase, domain 2"/>
    <property type="match status" value="1"/>
</dbReference>
<dbReference type="Gene3D" id="3.40.50.1000">
    <property type="entry name" value="HAD superfamily/HAD-like"/>
    <property type="match status" value="1"/>
</dbReference>
<evidence type="ECO:0000313" key="1">
    <source>
        <dbReference type="EMBL" id="MFD0793082.1"/>
    </source>
</evidence>
<dbReference type="InterPro" id="IPR041492">
    <property type="entry name" value="HAD_2"/>
</dbReference>
<dbReference type="PANTHER" id="PTHR43434:SF19">
    <property type="entry name" value="PHOSPHONOACETALDEHYDE HYDROLASE"/>
    <property type="match status" value="1"/>
</dbReference>
<dbReference type="SUPFAM" id="SSF56784">
    <property type="entry name" value="HAD-like"/>
    <property type="match status" value="1"/>
</dbReference>
<dbReference type="RefSeq" id="WP_377112349.1">
    <property type="nucleotide sequence ID" value="NZ_JBHTHZ010000002.1"/>
</dbReference>
<reference evidence="2" key="1">
    <citation type="journal article" date="2019" name="Int. J. Syst. Evol. Microbiol.">
        <title>The Global Catalogue of Microorganisms (GCM) 10K type strain sequencing project: providing services to taxonomists for standard genome sequencing and annotation.</title>
        <authorList>
            <consortium name="The Broad Institute Genomics Platform"/>
            <consortium name="The Broad Institute Genome Sequencing Center for Infectious Disease"/>
            <person name="Wu L."/>
            <person name="Ma J."/>
        </authorList>
    </citation>
    <scope>NUCLEOTIDE SEQUENCE [LARGE SCALE GENOMIC DNA]</scope>
    <source>
        <strain evidence="2">CCUG 61484</strain>
    </source>
</reference>
<dbReference type="PANTHER" id="PTHR43434">
    <property type="entry name" value="PHOSPHOGLYCOLATE PHOSPHATASE"/>
    <property type="match status" value="1"/>
</dbReference>
<dbReference type="SFLD" id="SFLDG01135">
    <property type="entry name" value="C1.5.6:_HAD__Beta-PGM__Phospha"/>
    <property type="match status" value="1"/>
</dbReference>
<dbReference type="Proteomes" id="UP001597010">
    <property type="component" value="Unassembled WGS sequence"/>
</dbReference>
<sequence length="234" mass="25798">MSVKLVVFDMAGTTVEDKNEVTKTFKAALASYGYDVPADIINPLMGYEKRSAIEQMLRLHEPDESKITAQLISNIHHEFVNQMIAYYEQATDLTALPHAEQVMQTLHEKGIKIGLNTGFSKAIAESIITKLKWREKGLFDFLVCSDEVEAGRPDPHMINRMMAEAGITDAREVAKVGDTEVDVREGHNAGCKYVIAVTTGAFTRAALQPYNPTHIIDDLDDVTAIVTQTADATA</sequence>
<proteinExistence type="predicted"/>
<dbReference type="NCBIfam" id="TIGR01549">
    <property type="entry name" value="HAD-SF-IA-v1"/>
    <property type="match status" value="1"/>
</dbReference>
<dbReference type="EMBL" id="JBHTHZ010000002">
    <property type="protein sequence ID" value="MFD0793082.1"/>
    <property type="molecule type" value="Genomic_DNA"/>
</dbReference>
<dbReference type="InterPro" id="IPR006439">
    <property type="entry name" value="HAD-SF_hydro_IA"/>
</dbReference>
<dbReference type="InterPro" id="IPR023214">
    <property type="entry name" value="HAD_sf"/>
</dbReference>
<protein>
    <submittedName>
        <fullName evidence="1">HAD-IA family hydrolase</fullName>
    </submittedName>
</protein>
<name>A0ABW3APY4_9SPHI</name>
<accession>A0ABW3APY4</accession>
<organism evidence="1 2">
    <name type="scientific">Mucilaginibacter litoreus</name>
    <dbReference type="NCBI Taxonomy" id="1048221"/>
    <lineage>
        <taxon>Bacteria</taxon>
        <taxon>Pseudomonadati</taxon>
        <taxon>Bacteroidota</taxon>
        <taxon>Sphingobacteriia</taxon>
        <taxon>Sphingobacteriales</taxon>
        <taxon>Sphingobacteriaceae</taxon>
        <taxon>Mucilaginibacter</taxon>
    </lineage>
</organism>
<dbReference type="InterPro" id="IPR050155">
    <property type="entry name" value="HAD-like_hydrolase_sf"/>
</dbReference>
<dbReference type="SFLD" id="SFLDG01129">
    <property type="entry name" value="C1.5:_HAD__Beta-PGM__Phosphata"/>
    <property type="match status" value="1"/>
</dbReference>
<dbReference type="Pfam" id="PF13419">
    <property type="entry name" value="HAD_2"/>
    <property type="match status" value="1"/>
</dbReference>